<organism evidence="1 2">
    <name type="scientific">Allopontixanthobacter confluentis</name>
    <dbReference type="NCBI Taxonomy" id="1849021"/>
    <lineage>
        <taxon>Bacteria</taxon>
        <taxon>Pseudomonadati</taxon>
        <taxon>Pseudomonadota</taxon>
        <taxon>Alphaproteobacteria</taxon>
        <taxon>Sphingomonadales</taxon>
        <taxon>Erythrobacteraceae</taxon>
        <taxon>Allopontixanthobacter</taxon>
    </lineage>
</organism>
<dbReference type="GO" id="GO:0006281">
    <property type="term" value="P:DNA repair"/>
    <property type="evidence" value="ECO:0007669"/>
    <property type="project" value="TreeGrafter"/>
</dbReference>
<sequence length="217" mass="23097">MTVRLAVFDCDGTLVDGQASICEAMDIAFAQTGLPAPDHHDVRRIVGLSLPQAIRLLAPDAEHALQVAAVDAYKQAYRTSRMEGRLEEPLFEGIAQLIDLLQSTGWLLAVATGKSDRGLISCLDSHGIKDRFISLQTADRHPSKPHPAMLQAALGDALAQPENTVMIGDTTFDMDMAQAANVRAIGVDWGYHTTAELNGAGASAVATSAQHLGELLS</sequence>
<dbReference type="PANTHER" id="PTHR43434:SF24">
    <property type="entry name" value="HYDROLASE-RELATED"/>
    <property type="match status" value="1"/>
</dbReference>
<dbReference type="Pfam" id="PF13419">
    <property type="entry name" value="HAD_2"/>
    <property type="match status" value="1"/>
</dbReference>
<dbReference type="Proteomes" id="UP000473531">
    <property type="component" value="Unassembled WGS sequence"/>
</dbReference>
<reference evidence="1 2" key="1">
    <citation type="submission" date="2019-12" db="EMBL/GenBank/DDBJ databases">
        <title>Genomic-based taxomic classification of the family Erythrobacteraceae.</title>
        <authorList>
            <person name="Xu L."/>
        </authorList>
    </citation>
    <scope>NUCLEOTIDE SEQUENCE [LARGE SCALE GENOMIC DNA]</scope>
    <source>
        <strain evidence="1 2">KCTC 52259</strain>
    </source>
</reference>
<dbReference type="OrthoDB" id="9793014at2"/>
<dbReference type="InterPro" id="IPR041492">
    <property type="entry name" value="HAD_2"/>
</dbReference>
<evidence type="ECO:0000313" key="1">
    <source>
        <dbReference type="EMBL" id="MXP13395.1"/>
    </source>
</evidence>
<dbReference type="AlphaFoldDB" id="A0A6L7GD13"/>
<evidence type="ECO:0000313" key="2">
    <source>
        <dbReference type="Proteomes" id="UP000473531"/>
    </source>
</evidence>
<keyword evidence="1" id="KW-0378">Hydrolase</keyword>
<keyword evidence="2" id="KW-1185">Reference proteome</keyword>
<dbReference type="NCBIfam" id="TIGR01549">
    <property type="entry name" value="HAD-SF-IA-v1"/>
    <property type="match status" value="1"/>
</dbReference>
<dbReference type="Gene3D" id="1.10.150.240">
    <property type="entry name" value="Putative phosphatase, domain 2"/>
    <property type="match status" value="1"/>
</dbReference>
<protein>
    <submittedName>
        <fullName evidence="1">HAD-IA family hydrolase</fullName>
    </submittedName>
</protein>
<dbReference type="InterPro" id="IPR006439">
    <property type="entry name" value="HAD-SF_hydro_IA"/>
</dbReference>
<dbReference type="SFLD" id="SFLDS00003">
    <property type="entry name" value="Haloacid_Dehalogenase"/>
    <property type="match status" value="1"/>
</dbReference>
<dbReference type="PANTHER" id="PTHR43434">
    <property type="entry name" value="PHOSPHOGLYCOLATE PHOSPHATASE"/>
    <property type="match status" value="1"/>
</dbReference>
<proteinExistence type="predicted"/>
<name>A0A6L7GD13_9SPHN</name>
<dbReference type="SFLD" id="SFLDG01135">
    <property type="entry name" value="C1.5.6:_HAD__Beta-PGM__Phospha"/>
    <property type="match status" value="1"/>
</dbReference>
<dbReference type="Gene3D" id="3.40.50.1000">
    <property type="entry name" value="HAD superfamily/HAD-like"/>
    <property type="match status" value="1"/>
</dbReference>
<dbReference type="InterPro" id="IPR050155">
    <property type="entry name" value="HAD-like_hydrolase_sf"/>
</dbReference>
<dbReference type="RefSeq" id="WP_160599543.1">
    <property type="nucleotide sequence ID" value="NZ_WTYU01000001.1"/>
</dbReference>
<dbReference type="GO" id="GO:0008967">
    <property type="term" value="F:phosphoglycolate phosphatase activity"/>
    <property type="evidence" value="ECO:0007669"/>
    <property type="project" value="TreeGrafter"/>
</dbReference>
<dbReference type="InterPro" id="IPR036412">
    <property type="entry name" value="HAD-like_sf"/>
</dbReference>
<dbReference type="SFLD" id="SFLDG01129">
    <property type="entry name" value="C1.5:_HAD__Beta-PGM__Phosphata"/>
    <property type="match status" value="1"/>
</dbReference>
<dbReference type="SUPFAM" id="SSF56784">
    <property type="entry name" value="HAD-like"/>
    <property type="match status" value="1"/>
</dbReference>
<dbReference type="EMBL" id="WTYU01000001">
    <property type="protein sequence ID" value="MXP13395.1"/>
    <property type="molecule type" value="Genomic_DNA"/>
</dbReference>
<gene>
    <name evidence="1" type="ORF">GRI44_01330</name>
</gene>
<dbReference type="InterPro" id="IPR023198">
    <property type="entry name" value="PGP-like_dom2"/>
</dbReference>
<dbReference type="GO" id="GO:0005829">
    <property type="term" value="C:cytosol"/>
    <property type="evidence" value="ECO:0007669"/>
    <property type="project" value="TreeGrafter"/>
</dbReference>
<dbReference type="InterPro" id="IPR023214">
    <property type="entry name" value="HAD_sf"/>
</dbReference>
<comment type="caution">
    <text evidence="1">The sequence shown here is derived from an EMBL/GenBank/DDBJ whole genome shotgun (WGS) entry which is preliminary data.</text>
</comment>
<accession>A0A6L7GD13</accession>